<organism evidence="8 9">
    <name type="scientific">Porites lobata</name>
    <dbReference type="NCBI Taxonomy" id="104759"/>
    <lineage>
        <taxon>Eukaryota</taxon>
        <taxon>Metazoa</taxon>
        <taxon>Cnidaria</taxon>
        <taxon>Anthozoa</taxon>
        <taxon>Hexacorallia</taxon>
        <taxon>Scleractinia</taxon>
        <taxon>Fungiina</taxon>
        <taxon>Poritidae</taxon>
        <taxon>Porites</taxon>
    </lineage>
</organism>
<accession>A0ABN8NSG6</accession>
<proteinExistence type="inferred from homology"/>
<feature type="transmembrane region" description="Helical" evidence="7">
    <location>
        <begin position="605"/>
        <end position="626"/>
    </location>
</feature>
<feature type="transmembrane region" description="Helical" evidence="7">
    <location>
        <begin position="544"/>
        <end position="566"/>
    </location>
</feature>
<reference evidence="8 9" key="1">
    <citation type="submission" date="2022-05" db="EMBL/GenBank/DDBJ databases">
        <authorList>
            <consortium name="Genoscope - CEA"/>
            <person name="William W."/>
        </authorList>
    </citation>
    <scope>NUCLEOTIDE SEQUENCE [LARGE SCALE GENOMIC DNA]</scope>
</reference>
<feature type="transmembrane region" description="Helical" evidence="7">
    <location>
        <begin position="157"/>
        <end position="175"/>
    </location>
</feature>
<protein>
    <recommendedName>
        <fullName evidence="10">Serine incorporator 5</fullName>
    </recommendedName>
</protein>
<feature type="transmembrane region" description="Helical" evidence="7">
    <location>
        <begin position="182"/>
        <end position="204"/>
    </location>
</feature>
<comment type="caution">
    <text evidence="8">The sequence shown here is derived from an EMBL/GenBank/DDBJ whole genome shotgun (WGS) entry which is preliminary data.</text>
</comment>
<feature type="transmembrane region" description="Helical" evidence="7">
    <location>
        <begin position="841"/>
        <end position="861"/>
    </location>
</feature>
<feature type="transmembrane region" description="Helical" evidence="7">
    <location>
        <begin position="494"/>
        <end position="512"/>
    </location>
</feature>
<feature type="transmembrane region" description="Helical" evidence="7">
    <location>
        <begin position="423"/>
        <end position="444"/>
    </location>
</feature>
<keyword evidence="3 7" id="KW-0812">Transmembrane</keyword>
<keyword evidence="9" id="KW-1185">Reference proteome</keyword>
<evidence type="ECO:0008006" key="10">
    <source>
        <dbReference type="Google" id="ProtNLM"/>
    </source>
</evidence>
<feature type="transmembrane region" description="Helical" evidence="7">
    <location>
        <begin position="873"/>
        <end position="903"/>
    </location>
</feature>
<evidence type="ECO:0000256" key="3">
    <source>
        <dbReference type="ARBA" id="ARBA00022692"/>
    </source>
</evidence>
<gene>
    <name evidence="8" type="ORF">PLOB_00024130</name>
</gene>
<feature type="region of interest" description="Disordered" evidence="6">
    <location>
        <begin position="1"/>
        <end position="41"/>
    </location>
</feature>
<keyword evidence="4 7" id="KW-1133">Transmembrane helix</keyword>
<comment type="similarity">
    <text evidence="2">Belongs to the TDE1 family.</text>
</comment>
<feature type="transmembrane region" description="Helical" evidence="7">
    <location>
        <begin position="70"/>
        <end position="91"/>
    </location>
</feature>
<evidence type="ECO:0000313" key="9">
    <source>
        <dbReference type="Proteomes" id="UP001159405"/>
    </source>
</evidence>
<feature type="transmembrane region" description="Helical" evidence="7">
    <location>
        <begin position="391"/>
        <end position="411"/>
    </location>
</feature>
<evidence type="ECO:0000256" key="2">
    <source>
        <dbReference type="ARBA" id="ARBA00006665"/>
    </source>
</evidence>
<name>A0ABN8NSG6_9CNID</name>
<feature type="transmembrane region" description="Helical" evidence="7">
    <location>
        <begin position="578"/>
        <end position="599"/>
    </location>
</feature>
<evidence type="ECO:0000256" key="4">
    <source>
        <dbReference type="ARBA" id="ARBA00022989"/>
    </source>
</evidence>
<evidence type="ECO:0000256" key="6">
    <source>
        <dbReference type="SAM" id="MobiDB-lite"/>
    </source>
</evidence>
<evidence type="ECO:0000256" key="1">
    <source>
        <dbReference type="ARBA" id="ARBA00004141"/>
    </source>
</evidence>
<dbReference type="InterPro" id="IPR005016">
    <property type="entry name" value="TDE1/TMS"/>
</dbReference>
<feature type="transmembrane region" description="Helical" evidence="7">
    <location>
        <begin position="224"/>
        <end position="250"/>
    </location>
</feature>
<sequence length="908" mass="102928">MEQLGEEISAQGIHDPDENSAETKDKDSKKDKMNSTLAGNCPKPFSKRLHFMSLFGPGPPTGESFTSVHLVYLMVFLLLIASSYVLFLPAIKTVLAERFFCLSTSNETWIRNCQMMLPYSFIYRVYFACTTFFAVLCVLLLACPTSSSLRDRFNSGFWIPKLAFLILFVLCALMIPRGGFGLICMYFGMAGSFLYTLIQFVFLIDAGRGWNVFLMGKTQESTPKFWHFLRLLSAGSMYLASATVVVFLFVLYSKHDSCKTNVLLLTGIVSLCLLSILISITLDSWADRLLETSFVTMYATYSTYSSIRFGETECSAEREYAVKTGTEPDLNFYTIVNVIIAFSLLVFACLRKPQVHYTKFGRCVVSNGKTSHTTEISENSSDAKGVYNSSLVYFVFSLFLLHNMMTITNWYNPRENIYGEFTANWIVLTLKTLSSLIVILLYIWNLIASSLFPGQDVNSIQGMLKSLGMFTCRSLYILFIQPCPSWNQSKSTRFIYTFFLLVGTAASCVMYLPGVRRVLESNPYFCSKLTRMGNCLSMDPAYLAVYRICFSMAAFFLLFSVILYSVRTYSDPRSLIHNGLWIVKFGLFFGLVLFTFFIPMEFSRVWMYFGLVGTFFFIVIQLFLLVDFTRLWNKTWARKMEESGNKFWFYSVFISTLALYVLSATSIVCFYVFFAASRKCTTNKMFVSINLVLCAVAGIISIHPKVQDGGLLQSSVVTAFAMYLTWSALSYNPNEKCNPVATFISEADMRPTLNIQASLDLLILVITIIYFSVRISTLTDTLRKLGTTTVRLIVGLRRRKVKDGKDSNADGEKNTYVATDETSHLAQFELTDEKVPYSYSFFHLVYFVAALHVTMVLTNWYSPKDGSNIKLSIAWAVMSIKMTSSAMCLLLYIWSLAVPILLYNNKPC</sequence>
<feature type="transmembrane region" description="Helical" evidence="7">
    <location>
        <begin position="685"/>
        <end position="703"/>
    </location>
</feature>
<dbReference type="PANTHER" id="PTHR10383:SF9">
    <property type="entry name" value="SERINE INCORPORATOR, ISOFORM F"/>
    <property type="match status" value="1"/>
</dbReference>
<dbReference type="EMBL" id="CALNXK010000029">
    <property type="protein sequence ID" value="CAH3116554.1"/>
    <property type="molecule type" value="Genomic_DNA"/>
</dbReference>
<evidence type="ECO:0000313" key="8">
    <source>
        <dbReference type="EMBL" id="CAH3116554.1"/>
    </source>
</evidence>
<feature type="transmembrane region" description="Helical" evidence="7">
    <location>
        <begin position="647"/>
        <end position="673"/>
    </location>
</feature>
<dbReference type="PANTHER" id="PTHR10383">
    <property type="entry name" value="SERINE INCORPORATOR"/>
    <property type="match status" value="1"/>
</dbReference>
<feature type="transmembrane region" description="Helical" evidence="7">
    <location>
        <begin position="710"/>
        <end position="729"/>
    </location>
</feature>
<comment type="subcellular location">
    <subcellularLocation>
        <location evidence="1">Membrane</location>
        <topology evidence="1">Multi-pass membrane protein</topology>
    </subcellularLocation>
</comment>
<feature type="compositionally biased region" description="Basic and acidic residues" evidence="6">
    <location>
        <begin position="14"/>
        <end position="33"/>
    </location>
</feature>
<dbReference type="Pfam" id="PF03348">
    <property type="entry name" value="Serinc"/>
    <property type="match status" value="2"/>
</dbReference>
<dbReference type="Proteomes" id="UP001159405">
    <property type="component" value="Unassembled WGS sequence"/>
</dbReference>
<evidence type="ECO:0000256" key="5">
    <source>
        <dbReference type="ARBA" id="ARBA00023136"/>
    </source>
</evidence>
<feature type="transmembrane region" description="Helical" evidence="7">
    <location>
        <begin position="330"/>
        <end position="350"/>
    </location>
</feature>
<evidence type="ECO:0000256" key="7">
    <source>
        <dbReference type="SAM" id="Phobius"/>
    </source>
</evidence>
<feature type="transmembrane region" description="Helical" evidence="7">
    <location>
        <begin position="262"/>
        <end position="282"/>
    </location>
</feature>
<feature type="transmembrane region" description="Helical" evidence="7">
    <location>
        <begin position="121"/>
        <end position="142"/>
    </location>
</feature>
<feature type="transmembrane region" description="Helical" evidence="7">
    <location>
        <begin position="755"/>
        <end position="773"/>
    </location>
</feature>
<keyword evidence="5 7" id="KW-0472">Membrane</keyword>